<comment type="similarity">
    <text evidence="2 8">Belongs to the FBPase class 2 family.</text>
</comment>
<dbReference type="CDD" id="cd01516">
    <property type="entry name" value="FBPase_glpX"/>
    <property type="match status" value="1"/>
</dbReference>
<dbReference type="Proteomes" id="UP001455384">
    <property type="component" value="Chromosome"/>
</dbReference>
<evidence type="ECO:0000256" key="7">
    <source>
        <dbReference type="ARBA" id="ARBA00024331"/>
    </source>
</evidence>
<evidence type="ECO:0000313" key="10">
    <source>
        <dbReference type="Proteomes" id="UP001455384"/>
    </source>
</evidence>
<dbReference type="RefSeq" id="WP_342388802.1">
    <property type="nucleotide sequence ID" value="NZ_CP138333.2"/>
</dbReference>
<keyword evidence="6 8" id="KW-0119">Carbohydrate metabolism</keyword>
<evidence type="ECO:0000256" key="1">
    <source>
        <dbReference type="ARBA" id="ARBA00001273"/>
    </source>
</evidence>
<proteinExistence type="inferred from homology"/>
<dbReference type="PANTHER" id="PTHR30447:SF0">
    <property type="entry name" value="FRUCTOSE-1,6-BISPHOSPHATASE 1 CLASS 2-RELATED"/>
    <property type="match status" value="1"/>
</dbReference>
<dbReference type="InterPro" id="IPR004464">
    <property type="entry name" value="FBPase_class-2/SBPase"/>
</dbReference>
<evidence type="ECO:0000313" key="9">
    <source>
        <dbReference type="EMBL" id="WZX30283.1"/>
    </source>
</evidence>
<accession>A0ABZ3CM50</accession>
<dbReference type="Gene3D" id="3.40.190.90">
    <property type="match status" value="1"/>
</dbReference>
<reference evidence="10" key="1">
    <citation type="submission" date="2023-10" db="EMBL/GenBank/DDBJ databases">
        <title>Genome analysis and identification of Salinococcus sp. Bachu38 nov., a PGPR from the rhizosphere of Tamarix.</title>
        <authorList>
            <person name="Liang Z."/>
            <person name="Zhang X."/>
            <person name="Jia J."/>
            <person name="Chen X."/>
            <person name="Wang Y."/>
            <person name="Wang Q."/>
            <person name="Wang R."/>
        </authorList>
    </citation>
    <scope>NUCLEOTIDE SEQUENCE [LARGE SCALE GENOMIC DNA]</scope>
    <source>
        <strain evidence="10">Bachu38</strain>
    </source>
</reference>
<keyword evidence="3" id="KW-0479">Metal-binding</keyword>
<gene>
    <name evidence="9" type="primary">glpX</name>
    <name evidence="9" type="ORF">RQP18_03605</name>
</gene>
<evidence type="ECO:0000256" key="6">
    <source>
        <dbReference type="ARBA" id="ARBA00023277"/>
    </source>
</evidence>
<keyword evidence="5" id="KW-0464">Manganese</keyword>
<keyword evidence="10" id="KW-1185">Reference proteome</keyword>
<evidence type="ECO:0000256" key="5">
    <source>
        <dbReference type="ARBA" id="ARBA00023211"/>
    </source>
</evidence>
<evidence type="ECO:0000256" key="3">
    <source>
        <dbReference type="ARBA" id="ARBA00022723"/>
    </source>
</evidence>
<evidence type="ECO:0000256" key="8">
    <source>
        <dbReference type="PIRNR" id="PIRNR004532"/>
    </source>
</evidence>
<comment type="catalytic activity">
    <reaction evidence="1">
        <text>beta-D-fructose 1,6-bisphosphate + H2O = beta-D-fructose 6-phosphate + phosphate</text>
        <dbReference type="Rhea" id="RHEA:11064"/>
        <dbReference type="ChEBI" id="CHEBI:15377"/>
        <dbReference type="ChEBI" id="CHEBI:32966"/>
        <dbReference type="ChEBI" id="CHEBI:43474"/>
        <dbReference type="ChEBI" id="CHEBI:57634"/>
        <dbReference type="EC" id="3.1.3.11"/>
    </reaction>
</comment>
<protein>
    <recommendedName>
        <fullName evidence="8">Fructose-1,6-bisphosphatase</fullName>
    </recommendedName>
</protein>
<evidence type="ECO:0000256" key="4">
    <source>
        <dbReference type="ARBA" id="ARBA00022801"/>
    </source>
</evidence>
<sequence length="318" mass="34294">MQSLSLEFLRVTESAAIAALPWVGRGDKISADDAATTAMRNALNTIPMRGRIVIGEGEIDQAPMLYIGERLGKGGFAEVDIAVDPIEGTTPTVNAQENAITVIAAAPKGKLLHAPDMYMEKLAVGPKAKGKIDIEASLIENMKAVAEANGKDISELNVVVQNRPRHAEYIDQIRKSGAKVQIFNDGDVIYAAATCMEHIDIDMFLGIGGAPEGVLSSVAIRALGGEMQAKLKPQDDLELNRCKDMGIDNPEGVLKLDQLVESDECIFIATGLTDSFLLNGIKCSGRSYTTHSVLIDGKDKQLRYIESEHKFETVIQTV</sequence>
<dbReference type="Gene3D" id="3.30.540.10">
    <property type="entry name" value="Fructose-1,6-Bisphosphatase, subunit A, domain 1"/>
    <property type="match status" value="1"/>
</dbReference>
<keyword evidence="4 9" id="KW-0378">Hydrolase</keyword>
<evidence type="ECO:0000256" key="2">
    <source>
        <dbReference type="ARBA" id="ARBA00008989"/>
    </source>
</evidence>
<dbReference type="NCBIfam" id="TIGR00330">
    <property type="entry name" value="glpX"/>
    <property type="match status" value="1"/>
</dbReference>
<dbReference type="EMBL" id="CP138333">
    <property type="protein sequence ID" value="WZX30283.1"/>
    <property type="molecule type" value="Genomic_DNA"/>
</dbReference>
<comment type="pathway">
    <text evidence="7">Carbohydrate biosynthesis.</text>
</comment>
<dbReference type="PIRSF" id="PIRSF004532">
    <property type="entry name" value="GlpX"/>
    <property type="match status" value="1"/>
</dbReference>
<organism evidence="9 10">
    <name type="scientific">Salinicoccus bachuensis</name>
    <dbReference type="NCBI Taxonomy" id="3136731"/>
    <lineage>
        <taxon>Bacteria</taxon>
        <taxon>Bacillati</taxon>
        <taxon>Bacillota</taxon>
        <taxon>Bacilli</taxon>
        <taxon>Bacillales</taxon>
        <taxon>Staphylococcaceae</taxon>
        <taxon>Salinicoccus</taxon>
    </lineage>
</organism>
<dbReference type="Pfam" id="PF03320">
    <property type="entry name" value="FBPase_glpX"/>
    <property type="match status" value="1"/>
</dbReference>
<dbReference type="SUPFAM" id="SSF56655">
    <property type="entry name" value="Carbohydrate phosphatase"/>
    <property type="match status" value="1"/>
</dbReference>
<dbReference type="GO" id="GO:0042132">
    <property type="term" value="F:fructose 1,6-bisphosphate 1-phosphatase activity"/>
    <property type="evidence" value="ECO:0007669"/>
    <property type="project" value="UniProtKB-EC"/>
</dbReference>
<dbReference type="PANTHER" id="PTHR30447">
    <property type="entry name" value="FRUCTOSE-1,6-BISPHOSPHATASE CLASS 2"/>
    <property type="match status" value="1"/>
</dbReference>
<name>A0ABZ3CM50_9STAP</name>